<feature type="domain" description="TRASH" evidence="5">
    <location>
        <begin position="823"/>
        <end position="859"/>
    </location>
</feature>
<feature type="compositionally biased region" description="Polar residues" evidence="4">
    <location>
        <begin position="33"/>
        <end position="56"/>
    </location>
</feature>
<feature type="compositionally biased region" description="Polar residues" evidence="4">
    <location>
        <begin position="187"/>
        <end position="202"/>
    </location>
</feature>
<feature type="domain" description="TRASH" evidence="5">
    <location>
        <begin position="733"/>
        <end position="772"/>
    </location>
</feature>
<accession>A0A1J1IFM3</accession>
<feature type="region of interest" description="Disordered" evidence="4">
    <location>
        <begin position="1099"/>
        <end position="1125"/>
    </location>
</feature>
<dbReference type="InterPro" id="IPR021893">
    <property type="entry name" value="ZMYM2-like_C"/>
</dbReference>
<feature type="compositionally biased region" description="Basic and acidic residues" evidence="4">
    <location>
        <begin position="203"/>
        <end position="212"/>
    </location>
</feature>
<evidence type="ECO:0000256" key="2">
    <source>
        <dbReference type="ARBA" id="ARBA00022553"/>
    </source>
</evidence>
<feature type="compositionally biased region" description="Polar residues" evidence="4">
    <location>
        <begin position="312"/>
        <end position="323"/>
    </location>
</feature>
<keyword evidence="3" id="KW-0832">Ubl conjugation</keyword>
<feature type="compositionally biased region" description="Acidic residues" evidence="4">
    <location>
        <begin position="302"/>
        <end position="311"/>
    </location>
</feature>
<dbReference type="PANTHER" id="PTHR45736:SF1">
    <property type="entry name" value="WITHOUT CHILDREN, ISOFORM B"/>
    <property type="match status" value="1"/>
</dbReference>
<feature type="compositionally biased region" description="Polar residues" evidence="4">
    <location>
        <begin position="1"/>
        <end position="24"/>
    </location>
</feature>
<feature type="compositionally biased region" description="Polar residues" evidence="4">
    <location>
        <begin position="1205"/>
        <end position="1215"/>
    </location>
</feature>
<feature type="compositionally biased region" description="Acidic residues" evidence="4">
    <location>
        <begin position="1105"/>
        <end position="1119"/>
    </location>
</feature>
<proteinExistence type="predicted"/>
<keyword evidence="2" id="KW-0597">Phosphoprotein</keyword>
<feature type="compositionally biased region" description="Basic and acidic residues" evidence="4">
    <location>
        <begin position="166"/>
        <end position="185"/>
    </location>
</feature>
<feature type="compositionally biased region" description="Polar residues" evidence="4">
    <location>
        <begin position="85"/>
        <end position="95"/>
    </location>
</feature>
<dbReference type="SMART" id="SM00746">
    <property type="entry name" value="TRASH"/>
    <property type="match status" value="7"/>
</dbReference>
<protein>
    <submittedName>
        <fullName evidence="6">CLUMA_CG011981, isoform A</fullName>
    </submittedName>
</protein>
<dbReference type="Pfam" id="PF25561">
    <property type="entry name" value="QRICH1"/>
    <property type="match status" value="1"/>
</dbReference>
<reference evidence="6 7" key="1">
    <citation type="submission" date="2015-04" db="EMBL/GenBank/DDBJ databases">
        <authorList>
            <person name="Syromyatnikov M.Y."/>
            <person name="Popov V.N."/>
        </authorList>
    </citation>
    <scope>NUCLEOTIDE SEQUENCE [LARGE SCALE GENOMIC DNA]</scope>
</reference>
<feature type="compositionally biased region" description="Polar residues" evidence="4">
    <location>
        <begin position="465"/>
        <end position="477"/>
    </location>
</feature>
<dbReference type="PANTHER" id="PTHR45736">
    <property type="entry name" value="ZINC FINGER MYM-TYPE PROTEIN"/>
    <property type="match status" value="1"/>
</dbReference>
<feature type="compositionally biased region" description="Acidic residues" evidence="4">
    <location>
        <begin position="255"/>
        <end position="268"/>
    </location>
</feature>
<feature type="domain" description="TRASH" evidence="5">
    <location>
        <begin position="563"/>
        <end position="597"/>
    </location>
</feature>
<feature type="domain" description="TRASH" evidence="5">
    <location>
        <begin position="373"/>
        <end position="406"/>
    </location>
</feature>
<evidence type="ECO:0000256" key="3">
    <source>
        <dbReference type="ARBA" id="ARBA00022843"/>
    </source>
</evidence>
<dbReference type="STRING" id="568069.A0A1J1IFM3"/>
<feature type="region of interest" description="Disordered" evidence="4">
    <location>
        <begin position="1"/>
        <end position="132"/>
    </location>
</feature>
<dbReference type="Proteomes" id="UP000183832">
    <property type="component" value="Unassembled WGS sequence"/>
</dbReference>
<feature type="compositionally biased region" description="Acidic residues" evidence="4">
    <location>
        <begin position="335"/>
        <end position="345"/>
    </location>
</feature>
<keyword evidence="1" id="KW-1017">Isopeptide bond</keyword>
<organism evidence="6 7">
    <name type="scientific">Clunio marinus</name>
    <dbReference type="NCBI Taxonomy" id="568069"/>
    <lineage>
        <taxon>Eukaryota</taxon>
        <taxon>Metazoa</taxon>
        <taxon>Ecdysozoa</taxon>
        <taxon>Arthropoda</taxon>
        <taxon>Hexapoda</taxon>
        <taxon>Insecta</taxon>
        <taxon>Pterygota</taxon>
        <taxon>Neoptera</taxon>
        <taxon>Endopterygota</taxon>
        <taxon>Diptera</taxon>
        <taxon>Nematocera</taxon>
        <taxon>Chironomoidea</taxon>
        <taxon>Chironomidae</taxon>
        <taxon>Clunio</taxon>
    </lineage>
</organism>
<dbReference type="InterPro" id="IPR051284">
    <property type="entry name" value="ZnF_MYMT-QRICH1"/>
</dbReference>
<dbReference type="InterPro" id="IPR057926">
    <property type="entry name" value="QRICH1_dom"/>
</dbReference>
<feature type="domain" description="TRASH" evidence="5">
    <location>
        <begin position="691"/>
        <end position="726"/>
    </location>
</feature>
<gene>
    <name evidence="6" type="ORF">CLUMA_CG011981</name>
</gene>
<keyword evidence="7" id="KW-1185">Reference proteome</keyword>
<dbReference type="OrthoDB" id="10025028at2759"/>
<name>A0A1J1IFM3_9DIPT</name>
<evidence type="ECO:0000256" key="4">
    <source>
        <dbReference type="SAM" id="MobiDB-lite"/>
    </source>
</evidence>
<feature type="region of interest" description="Disordered" evidence="4">
    <location>
        <begin position="1190"/>
        <end position="1218"/>
    </location>
</feature>
<evidence type="ECO:0000313" key="6">
    <source>
        <dbReference type="EMBL" id="CRK99061.1"/>
    </source>
</evidence>
<evidence type="ECO:0000313" key="7">
    <source>
        <dbReference type="Proteomes" id="UP000183832"/>
    </source>
</evidence>
<dbReference type="EMBL" id="CVRI01000048">
    <property type="protein sequence ID" value="CRK99061.1"/>
    <property type="molecule type" value="Genomic_DNA"/>
</dbReference>
<dbReference type="InterPro" id="IPR011017">
    <property type="entry name" value="TRASH_dom"/>
</dbReference>
<feature type="domain" description="TRASH" evidence="5">
    <location>
        <begin position="643"/>
        <end position="680"/>
    </location>
</feature>
<feature type="region of interest" description="Disordered" evidence="4">
    <location>
        <begin position="453"/>
        <end position="477"/>
    </location>
</feature>
<feature type="domain" description="TRASH" evidence="5">
    <location>
        <begin position="601"/>
        <end position="640"/>
    </location>
</feature>
<evidence type="ECO:0000259" key="5">
    <source>
        <dbReference type="SMART" id="SM00746"/>
    </source>
</evidence>
<dbReference type="Pfam" id="PF12012">
    <property type="entry name" value="DUF3504"/>
    <property type="match status" value="1"/>
</dbReference>
<evidence type="ECO:0000256" key="1">
    <source>
        <dbReference type="ARBA" id="ARBA00022499"/>
    </source>
</evidence>
<feature type="region of interest" description="Disordered" evidence="4">
    <location>
        <begin position="148"/>
        <end position="345"/>
    </location>
</feature>
<feature type="region of interest" description="Disordered" evidence="4">
    <location>
        <begin position="517"/>
        <end position="536"/>
    </location>
</feature>
<sequence>MDEPQLTTPINDSDINTDKNSLNENVIDEIQEASKTNPLGNSTENFSPQQNDNLSESLALPIPEEADKMITDSSEVENETVNENAGTSQDVSITDLNDVHMEQSMEQVMFEKTGPSLNETENENKSLDFDNETSINISQLVVDRQDDSNDAFNALKESETDALQTPKEEPKESDKNEASEGKDEDSSMQVDSESAFDNINNEESSHSQKPTDEDANIPENEKQVDTETNTDLNTEAPERSDAASNTDSQDKADKEFEDAEEAPEDDITTETTNEGEGIDEDVCLLGDESVVEMDKEAGQAEEVIDDDETEGEQNSSKQQSTAEATDVNDVSQEKDDSEDVEMTEEIVEDIPQKENEIREISEDEATEQSCLNCENSTKCLYQMLEENGEMKYLCSFTCVKEHRDDNPDKYSLTHKKLFIREIFPIENVCVKCNETKSCKYLYRLTITKTITKSQETTPGDEVETSEGTSSAEPTTEKVQTTETKYLCDDSCLKEFIGENTEKYEIIALKKRPSKVQEESGQVVEQTKEKEAEEEQEVPKIVARSDAEVEAARLDRDESFRRCCAHCFKEINFTSRTAHWESFDFCDEKCLGLYQSIIAATCCQCNHVVSYSAMGKLCVRFGSDIKQFCTTQCLNDFKENHHPCSLCSKNLKTDDDSNQTFNKKGNNFCDEICAKRYDDIVNTKKRHPPYLCSVCNNKKIPRVQVLLDGSIHRFCSTPCFSAFKFVNNVSPDKCEMCTRYFERKSSESFTIYQGKDPKMFCTQACMNIFITKNREIWKCNWCKVSKYNFDMVQMNFNETRMCSLNCLTLSEVSTNALSRKSSTCDQCKLQKQPQYHLTMTDSSFRNFCTYQCALGFQSQFTKNRIAGETPEVVPTGTAKRIKPASQTSQKSKQPVISLVQSLNIRHGGRQYSSGSGRTSGSPIPVPELTVQLERLSDVPTRVKISSLQSLTGGTSSSWRPISPASSPTPVEYKTQVVTVPALPKQVGNKSTMCKALTLNKAINCVPMTSEAECQTEDWLEQRMFVPIPIPIFVPQPMYMYNLPTPIPVPFPLPIPVPIFVPTTRNSSNGIMKEIKKIQEKMPTDPYEAELLMMAEMVAGDKKREETDSDSDENNEIEYGDGIENNSSFNEDLVQMAFKMASGNDFDDPPVDLENEMTANTISQSSNAYDEMDPISLQHHHQLMLLQQQQREATGSMQSNRGRKRIQTQVKQTNSRAPSKRIKREMEVIQPEMPREPAEKPDANMCLKYTFGVNAWKQWVATKNADFEKSSIRRKPIKSEILQLTADELNYSLCMFVKEVRKPNGSEYAPDTIYYLVLGIQQYLYENGRIDNIFTDRYYEQFTDCLDEVAKKFSVLYNDSQYIVTRVEEEHLWECKQLGAHSPHVLLSTLMFFNTKHFNLVTVDEHMELSFSHIMKHWKRNPNQPGAAKVPGSRNVLLRFYPPQSSLDANSRKKKVYEQQENEENPLRCPVKLYEFYLSKCPESVKTRNDVFYLQPERSCVPDSPVWYSTQPLSREALSKMLHRVKMVKEINIALLTS</sequence>